<proteinExistence type="predicted"/>
<gene>
    <name evidence="2" type="ORF">THAOC_35918</name>
</gene>
<evidence type="ECO:0000313" key="2">
    <source>
        <dbReference type="EMBL" id="EJK45467.1"/>
    </source>
</evidence>
<name>K0RFV4_THAOC</name>
<feature type="region of interest" description="Disordered" evidence="1">
    <location>
        <begin position="52"/>
        <end position="87"/>
    </location>
</feature>
<organism evidence="2 3">
    <name type="scientific">Thalassiosira oceanica</name>
    <name type="common">Marine diatom</name>
    <dbReference type="NCBI Taxonomy" id="159749"/>
    <lineage>
        <taxon>Eukaryota</taxon>
        <taxon>Sar</taxon>
        <taxon>Stramenopiles</taxon>
        <taxon>Ochrophyta</taxon>
        <taxon>Bacillariophyta</taxon>
        <taxon>Coscinodiscophyceae</taxon>
        <taxon>Thalassiosirophycidae</taxon>
        <taxon>Thalassiosirales</taxon>
        <taxon>Thalassiosiraceae</taxon>
        <taxon>Thalassiosira</taxon>
    </lineage>
</organism>
<dbReference type="Proteomes" id="UP000266841">
    <property type="component" value="Unassembled WGS sequence"/>
</dbReference>
<dbReference type="AlphaFoldDB" id="K0RFV4"/>
<feature type="region of interest" description="Disordered" evidence="1">
    <location>
        <begin position="1"/>
        <end position="27"/>
    </location>
</feature>
<reference evidence="2 3" key="1">
    <citation type="journal article" date="2012" name="Genome Biol.">
        <title>Genome and low-iron response of an oceanic diatom adapted to chronic iron limitation.</title>
        <authorList>
            <person name="Lommer M."/>
            <person name="Specht M."/>
            <person name="Roy A.S."/>
            <person name="Kraemer L."/>
            <person name="Andreson R."/>
            <person name="Gutowska M.A."/>
            <person name="Wolf J."/>
            <person name="Bergner S.V."/>
            <person name="Schilhabel M.B."/>
            <person name="Klostermeier U.C."/>
            <person name="Beiko R.G."/>
            <person name="Rosenstiel P."/>
            <person name="Hippler M."/>
            <person name="Laroche J."/>
        </authorList>
    </citation>
    <scope>NUCLEOTIDE SEQUENCE [LARGE SCALE GENOMIC DNA]</scope>
    <source>
        <strain evidence="2 3">CCMP1005</strain>
    </source>
</reference>
<accession>K0RFV4</accession>
<sequence length="87" mass="9309">GRQGTAWLRVRGRVGPDSNEAGGGWRAGPIGLLRGRVDPRRRLERRRVLDRLERARQPGHREGGGGGLHDLEKNVGGEGGLSAVVGV</sequence>
<comment type="caution">
    <text evidence="2">The sequence shown here is derived from an EMBL/GenBank/DDBJ whole genome shotgun (WGS) entry which is preliminary data.</text>
</comment>
<keyword evidence="3" id="KW-1185">Reference proteome</keyword>
<dbReference type="EMBL" id="AGNL01048495">
    <property type="protein sequence ID" value="EJK45467.1"/>
    <property type="molecule type" value="Genomic_DNA"/>
</dbReference>
<evidence type="ECO:0000256" key="1">
    <source>
        <dbReference type="SAM" id="MobiDB-lite"/>
    </source>
</evidence>
<feature type="compositionally biased region" description="Basic and acidic residues" evidence="1">
    <location>
        <begin position="52"/>
        <end position="75"/>
    </location>
</feature>
<protein>
    <submittedName>
        <fullName evidence="2">Uncharacterized protein</fullName>
    </submittedName>
</protein>
<evidence type="ECO:0000313" key="3">
    <source>
        <dbReference type="Proteomes" id="UP000266841"/>
    </source>
</evidence>
<feature type="non-terminal residue" evidence="2">
    <location>
        <position position="1"/>
    </location>
</feature>